<dbReference type="EMBL" id="JASMQC010000008">
    <property type="protein sequence ID" value="KAK1942917.1"/>
    <property type="molecule type" value="Genomic_DNA"/>
</dbReference>
<proteinExistence type="predicted"/>
<name>A0AAD9GQG0_9STRA</name>
<protein>
    <submittedName>
        <fullName evidence="1">Uncharacterized protein</fullName>
    </submittedName>
</protein>
<reference evidence="1" key="1">
    <citation type="submission" date="2023-08" db="EMBL/GenBank/DDBJ databases">
        <title>Reference Genome Resource for the Citrus Pathogen Phytophthora citrophthora.</title>
        <authorList>
            <person name="Moller H."/>
            <person name="Coetzee B."/>
            <person name="Rose L.J."/>
            <person name="Van Niekerk J.M."/>
        </authorList>
    </citation>
    <scope>NUCLEOTIDE SEQUENCE</scope>
    <source>
        <strain evidence="1">STE-U-9442</strain>
    </source>
</reference>
<evidence type="ECO:0000313" key="1">
    <source>
        <dbReference type="EMBL" id="KAK1942917.1"/>
    </source>
</evidence>
<dbReference type="Proteomes" id="UP001259832">
    <property type="component" value="Unassembled WGS sequence"/>
</dbReference>
<keyword evidence="2" id="KW-1185">Reference proteome</keyword>
<comment type="caution">
    <text evidence="1">The sequence shown here is derived from an EMBL/GenBank/DDBJ whole genome shotgun (WGS) entry which is preliminary data.</text>
</comment>
<evidence type="ECO:0000313" key="2">
    <source>
        <dbReference type="Proteomes" id="UP001259832"/>
    </source>
</evidence>
<gene>
    <name evidence="1" type="ORF">P3T76_005554</name>
</gene>
<accession>A0AAD9GQG0</accession>
<organism evidence="1 2">
    <name type="scientific">Phytophthora citrophthora</name>
    <dbReference type="NCBI Taxonomy" id="4793"/>
    <lineage>
        <taxon>Eukaryota</taxon>
        <taxon>Sar</taxon>
        <taxon>Stramenopiles</taxon>
        <taxon>Oomycota</taxon>
        <taxon>Peronosporomycetes</taxon>
        <taxon>Peronosporales</taxon>
        <taxon>Peronosporaceae</taxon>
        <taxon>Phytophthora</taxon>
    </lineage>
</organism>
<sequence length="220" mass="24251">MSNLHCVCIPNLAGMSDVINEMVFLVGTVDACPVLLGATTQVISQFPERLAHKLQFQKAMELKKTVFLLLAASFALLASSDSFVTSNELDKSFKMSTSSELQPSSSNLRRGLKYIDDEEERGINIIGGIQASIAARQAKRAAAKLAHLEAIKTAMLDGKLSQFTNSEFAKYFLMGKYVDDVVKTLRTAGKSEDKIATFAKNYKAWIKKIKRVNLKRLPVA</sequence>
<dbReference type="AlphaFoldDB" id="A0AAD9GQG0"/>